<evidence type="ECO:0000313" key="3">
    <source>
        <dbReference type="Proteomes" id="UP000662783"/>
    </source>
</evidence>
<dbReference type="SUPFAM" id="SSF48173">
    <property type="entry name" value="Cryptochrome/photolyase FAD-binding domain"/>
    <property type="match status" value="1"/>
</dbReference>
<gene>
    <name evidence="2" type="ORF">JR347_03510</name>
</gene>
<dbReference type="Gene3D" id="3.40.50.620">
    <property type="entry name" value="HUPs"/>
    <property type="match status" value="1"/>
</dbReference>
<dbReference type="PANTHER" id="PTHR38657">
    <property type="entry name" value="SLR1343 PROTEIN"/>
    <property type="match status" value="1"/>
</dbReference>
<dbReference type="InterPro" id="IPR005101">
    <property type="entry name" value="Cryptochr/Photolyase_FAD-bd"/>
</dbReference>
<dbReference type="AlphaFoldDB" id="A0A974WGZ6"/>
<dbReference type="Gene3D" id="1.25.40.80">
    <property type="match status" value="1"/>
</dbReference>
<dbReference type="InterPro" id="IPR036134">
    <property type="entry name" value="Crypto/Photolyase_FAD-like_sf"/>
</dbReference>
<dbReference type="Pfam" id="PF04244">
    <property type="entry name" value="DPRP"/>
    <property type="match status" value="1"/>
</dbReference>
<dbReference type="KEGG" id="fuv:JR347_03510"/>
<dbReference type="Gene3D" id="1.10.10.1710">
    <property type="entry name" value="Deoxyribodipyrimidine photolyase-related"/>
    <property type="match status" value="1"/>
</dbReference>
<sequence length="500" mass="59159">MKAALIFPHQLFKDTSLWQGVEKVFLIEDHLYFNQYKFHKAKLVLHRASMKYYEELLAKSNYKVSYIECENSDLKALFNTLKKDGVSELLVVEPTDFLLRKRLVRFADNNAIKFNWKSNPNFLTSNDQLKERLKKGKSGYFMANFYKEQRKQLDILMEDNEPVGGQWSFDEENRKKLPKDIELPETHYFQENQFVAEAKSYVNKHFSENPGRVDDFNYPTTHEEANDSLQNFLKNRMKLFGDYEDAIAKNESVLFHSVLTPALNIGLINPDEVVRQTLEFHQRTEIPINSLEGFVRQVIGWREFMRGIYEFEGVFERTNNHFNHTRKIPPSFYDGTTGISPIDQTIKKIIKTGYCHHIERLMILGNFMLLCEFDPDEVYQWFMELFIDAYDWVMVPNVYGMTQYADGGLITTKPYVSSSNYILKMSDYTKGAWCKVWDGLYWHFIHKHQEQFSENQRMSFMVAMLNKMDKNKLENHLKEADHFFKVLDGKKKPEELKLFS</sequence>
<dbReference type="Pfam" id="PF03441">
    <property type="entry name" value="FAD_binding_7"/>
    <property type="match status" value="1"/>
</dbReference>
<dbReference type="EMBL" id="CP070608">
    <property type="protein sequence ID" value="QSE98161.1"/>
    <property type="molecule type" value="Genomic_DNA"/>
</dbReference>
<accession>A0A974WGZ6</accession>
<dbReference type="InterPro" id="IPR007357">
    <property type="entry name" value="PhrB-like"/>
</dbReference>
<evidence type="ECO:0000313" key="2">
    <source>
        <dbReference type="EMBL" id="QSE98161.1"/>
    </source>
</evidence>
<reference evidence="2" key="1">
    <citation type="submission" date="2021-02" db="EMBL/GenBank/DDBJ databases">
        <title>Fulvivirga sp. S481 isolated from sea water.</title>
        <authorList>
            <person name="Bae S.S."/>
            <person name="Baek K."/>
        </authorList>
    </citation>
    <scope>NUCLEOTIDE SEQUENCE</scope>
    <source>
        <strain evidence="2">S481</strain>
    </source>
</reference>
<dbReference type="Gene3D" id="1.10.579.10">
    <property type="entry name" value="DNA Cyclobutane Dipyrimidine Photolyase, subunit A, domain 3"/>
    <property type="match status" value="1"/>
</dbReference>
<protein>
    <submittedName>
        <fullName evidence="2">Cryptochrome/photolyase family protein</fullName>
    </submittedName>
</protein>
<feature type="domain" description="Cryptochrome/DNA photolyase FAD-binding" evidence="1">
    <location>
        <begin position="298"/>
        <end position="427"/>
    </location>
</feature>
<dbReference type="RefSeq" id="WP_205722669.1">
    <property type="nucleotide sequence ID" value="NZ_CP070608.1"/>
</dbReference>
<dbReference type="PANTHER" id="PTHR38657:SF1">
    <property type="entry name" value="SLR1343 PROTEIN"/>
    <property type="match status" value="1"/>
</dbReference>
<evidence type="ECO:0000259" key="1">
    <source>
        <dbReference type="Pfam" id="PF03441"/>
    </source>
</evidence>
<keyword evidence="3" id="KW-1185">Reference proteome</keyword>
<dbReference type="InterPro" id="IPR052551">
    <property type="entry name" value="UV-DNA_repair_photolyase"/>
</dbReference>
<dbReference type="Proteomes" id="UP000662783">
    <property type="component" value="Chromosome"/>
</dbReference>
<name>A0A974WGZ6_9BACT</name>
<proteinExistence type="predicted"/>
<organism evidence="2 3">
    <name type="scientific">Fulvivirga lutea</name>
    <dbReference type="NCBI Taxonomy" id="2810512"/>
    <lineage>
        <taxon>Bacteria</taxon>
        <taxon>Pseudomonadati</taxon>
        <taxon>Bacteroidota</taxon>
        <taxon>Cytophagia</taxon>
        <taxon>Cytophagales</taxon>
        <taxon>Fulvivirgaceae</taxon>
        <taxon>Fulvivirga</taxon>
    </lineage>
</organism>
<dbReference type="InterPro" id="IPR014729">
    <property type="entry name" value="Rossmann-like_a/b/a_fold"/>
</dbReference>